<comment type="caution">
    <text evidence="2">The sequence shown here is derived from an EMBL/GenBank/DDBJ whole genome shotgun (WGS) entry which is preliminary data.</text>
</comment>
<gene>
    <name evidence="2" type="ORF">TW77_15440</name>
</gene>
<accession>A0A0F4QIG0</accession>
<dbReference type="EMBL" id="JXYA01000037">
    <property type="protein sequence ID" value="KJZ07483.1"/>
    <property type="molecule type" value="Genomic_DNA"/>
</dbReference>
<keyword evidence="1" id="KW-1133">Transmembrane helix</keyword>
<keyword evidence="3" id="KW-1185">Reference proteome</keyword>
<feature type="transmembrane region" description="Helical" evidence="1">
    <location>
        <begin position="33"/>
        <end position="55"/>
    </location>
</feature>
<proteinExistence type="predicted"/>
<feature type="transmembrane region" description="Helical" evidence="1">
    <location>
        <begin position="183"/>
        <end position="207"/>
    </location>
</feature>
<feature type="transmembrane region" description="Helical" evidence="1">
    <location>
        <begin position="109"/>
        <end position="138"/>
    </location>
</feature>
<dbReference type="SUPFAM" id="SSF103481">
    <property type="entry name" value="Multidrug resistance efflux transporter EmrE"/>
    <property type="match status" value="1"/>
</dbReference>
<reference evidence="2 3" key="1">
    <citation type="journal article" date="2015" name="BMC Genomics">
        <title>Genome mining reveals unlocked bioactive potential of marine Gram-negative bacteria.</title>
        <authorList>
            <person name="Machado H."/>
            <person name="Sonnenschein E.C."/>
            <person name="Melchiorsen J."/>
            <person name="Gram L."/>
        </authorList>
    </citation>
    <scope>NUCLEOTIDE SEQUENCE [LARGE SCALE GENOMIC DNA]</scope>
    <source>
        <strain evidence="2 3">S2471</strain>
    </source>
</reference>
<feature type="transmembrane region" description="Helical" evidence="1">
    <location>
        <begin position="219"/>
        <end position="237"/>
    </location>
</feature>
<dbReference type="OrthoDB" id="6707471at2"/>
<evidence type="ECO:0000313" key="2">
    <source>
        <dbReference type="EMBL" id="KJZ07483.1"/>
    </source>
</evidence>
<evidence type="ECO:0000313" key="3">
    <source>
        <dbReference type="Proteomes" id="UP000033452"/>
    </source>
</evidence>
<dbReference type="Proteomes" id="UP000033452">
    <property type="component" value="Unassembled WGS sequence"/>
</dbReference>
<dbReference type="AlphaFoldDB" id="A0A0F4QIG0"/>
<feature type="transmembrane region" description="Helical" evidence="1">
    <location>
        <begin position="243"/>
        <end position="265"/>
    </location>
</feature>
<dbReference type="InterPro" id="IPR037185">
    <property type="entry name" value="EmrE-like"/>
</dbReference>
<feature type="transmembrane region" description="Helical" evidence="1">
    <location>
        <begin position="67"/>
        <end position="89"/>
    </location>
</feature>
<feature type="transmembrane region" description="Helical" evidence="1">
    <location>
        <begin position="150"/>
        <end position="168"/>
    </location>
</feature>
<sequence length="290" mass="31143">MEWIAFTCLAAFSQAWRNALQSRLSQHASVASVTLARFLLATPLAALYLLGLYHWQAAPALTFNPTLLGYIGGASVMQIIATGLMVVLFKRNNYAVGVGLAKSEALLAAMLGMVFFGSHLSALGWLGVLLGGIAVLLLSGVTLRQFQLSTALLGLACGGAFALTSLWVREASIATQLPFPHSAAWVLLLVLSCQTLLLAGYLSYAEADSWRLLWRHRRLTSAISTTSCIGSIGWFSAMSLQHVAYVKTLGQIEVFFTLAISLWWLKTPVARRDTLGLGLIALAAVLVMTG</sequence>
<name>A0A0F4QIG0_9GAMM</name>
<dbReference type="RefSeq" id="WP_046005877.1">
    <property type="nucleotide sequence ID" value="NZ_JXYA01000037.1"/>
</dbReference>
<dbReference type="PATRIC" id="fig|43658.5.peg.3265"/>
<keyword evidence="1" id="KW-0812">Transmembrane</keyword>
<organism evidence="2 3">
    <name type="scientific">Pseudoalteromonas rubra</name>
    <dbReference type="NCBI Taxonomy" id="43658"/>
    <lineage>
        <taxon>Bacteria</taxon>
        <taxon>Pseudomonadati</taxon>
        <taxon>Pseudomonadota</taxon>
        <taxon>Gammaproteobacteria</taxon>
        <taxon>Alteromonadales</taxon>
        <taxon>Pseudoalteromonadaceae</taxon>
        <taxon>Pseudoalteromonas</taxon>
    </lineage>
</organism>
<evidence type="ECO:0000256" key="1">
    <source>
        <dbReference type="SAM" id="Phobius"/>
    </source>
</evidence>
<keyword evidence="1" id="KW-0472">Membrane</keyword>
<protein>
    <submittedName>
        <fullName evidence="2">Multidrug transporter</fullName>
    </submittedName>
</protein>